<keyword evidence="3" id="KW-1185">Reference proteome</keyword>
<dbReference type="EMBL" id="CAJPEX010001872">
    <property type="protein sequence ID" value="CAG0920117.1"/>
    <property type="molecule type" value="Genomic_DNA"/>
</dbReference>
<feature type="compositionally biased region" description="Polar residues" evidence="1">
    <location>
        <begin position="16"/>
        <end position="27"/>
    </location>
</feature>
<feature type="region of interest" description="Disordered" evidence="1">
    <location>
        <begin position="1"/>
        <end position="34"/>
    </location>
</feature>
<dbReference type="Proteomes" id="UP000678499">
    <property type="component" value="Unassembled WGS sequence"/>
</dbReference>
<proteinExistence type="predicted"/>
<reference evidence="2" key="1">
    <citation type="submission" date="2020-11" db="EMBL/GenBank/DDBJ databases">
        <authorList>
            <person name="Tran Van P."/>
        </authorList>
    </citation>
    <scope>NUCLEOTIDE SEQUENCE</scope>
</reference>
<accession>A0A7R9BR17</accession>
<dbReference type="OrthoDB" id="9856535at2759"/>
<sequence>MTGLVLSTEHQHGDNPESTDTCANTHPQHPPTRFDSMPFKTIVAVFDKLPLHDALAFINAFPAHNVTWSSSPQLWENIIISNACIENLRAEQFFAVISQHVKHVTVRAPQGKFIPGKLEFFLDAMFRHKTREGFSVHIESNRASAGVRKYLTLKAPPCWVASCRRRPLSLPSPAWKLGTLKLKHRHVDFKTWARLTPLINTLFARDSVLHRVHFWRDFSSLRVLDLSRCAAERESVARGIYSMYCSAGYPRNLEYFYAEECENDVLMALGVFYPIKCYFHEYVCGGSPWLLEENEKPLELPVPHQIFRKTNTVSVAGCRGFDDECCTLLAEEYAPNLRHVNFSGSGISPHRAEQFRTERPNVDVIYGAFPVRSPRTSGKII</sequence>
<gene>
    <name evidence="2" type="ORF">NMOB1V02_LOCUS7629</name>
</gene>
<evidence type="ECO:0000313" key="2">
    <source>
        <dbReference type="EMBL" id="CAD7279965.1"/>
    </source>
</evidence>
<evidence type="ECO:0000313" key="3">
    <source>
        <dbReference type="Proteomes" id="UP000678499"/>
    </source>
</evidence>
<name>A0A7R9BR17_9CRUS</name>
<dbReference type="AlphaFoldDB" id="A0A7R9BR17"/>
<evidence type="ECO:0000256" key="1">
    <source>
        <dbReference type="SAM" id="MobiDB-lite"/>
    </source>
</evidence>
<protein>
    <submittedName>
        <fullName evidence="2">Uncharacterized protein</fullName>
    </submittedName>
</protein>
<organism evidence="2">
    <name type="scientific">Notodromas monacha</name>
    <dbReference type="NCBI Taxonomy" id="399045"/>
    <lineage>
        <taxon>Eukaryota</taxon>
        <taxon>Metazoa</taxon>
        <taxon>Ecdysozoa</taxon>
        <taxon>Arthropoda</taxon>
        <taxon>Crustacea</taxon>
        <taxon>Oligostraca</taxon>
        <taxon>Ostracoda</taxon>
        <taxon>Podocopa</taxon>
        <taxon>Podocopida</taxon>
        <taxon>Cypridocopina</taxon>
        <taxon>Cypridoidea</taxon>
        <taxon>Cyprididae</taxon>
        <taxon>Notodromas</taxon>
    </lineage>
</organism>
<dbReference type="EMBL" id="OA883909">
    <property type="protein sequence ID" value="CAD7279965.1"/>
    <property type="molecule type" value="Genomic_DNA"/>
</dbReference>